<dbReference type="Proteomes" id="UP000327085">
    <property type="component" value="Chromosome 8"/>
</dbReference>
<organism evidence="1 2">
    <name type="scientific">Prunus dulcis</name>
    <name type="common">Almond</name>
    <name type="synonym">Amygdalus dulcis</name>
    <dbReference type="NCBI Taxonomy" id="3755"/>
    <lineage>
        <taxon>Eukaryota</taxon>
        <taxon>Viridiplantae</taxon>
        <taxon>Streptophyta</taxon>
        <taxon>Embryophyta</taxon>
        <taxon>Tracheophyta</taxon>
        <taxon>Spermatophyta</taxon>
        <taxon>Magnoliopsida</taxon>
        <taxon>eudicotyledons</taxon>
        <taxon>Gunneridae</taxon>
        <taxon>Pentapetalae</taxon>
        <taxon>rosids</taxon>
        <taxon>fabids</taxon>
        <taxon>Rosales</taxon>
        <taxon>Rosaceae</taxon>
        <taxon>Amygdaloideae</taxon>
        <taxon>Amygdaleae</taxon>
        <taxon>Prunus</taxon>
    </lineage>
</organism>
<dbReference type="Gramene" id="VVA26690">
    <property type="protein sequence ID" value="VVA26690"/>
    <property type="gene ID" value="Prudul26B021213"/>
</dbReference>
<name>A0A5E4FH98_PRUDU</name>
<dbReference type="EMBL" id="CABIKO010000110">
    <property type="protein sequence ID" value="VVA26690.1"/>
    <property type="molecule type" value="Genomic_DNA"/>
</dbReference>
<protein>
    <recommendedName>
        <fullName evidence="3">TF-B3 domain-containing protein</fullName>
    </recommendedName>
</protein>
<evidence type="ECO:0008006" key="3">
    <source>
        <dbReference type="Google" id="ProtNLM"/>
    </source>
</evidence>
<dbReference type="AlphaFoldDB" id="A0A5E4FH98"/>
<evidence type="ECO:0000313" key="1">
    <source>
        <dbReference type="EMBL" id="VVA26690.1"/>
    </source>
</evidence>
<sequence>MDPAGCAKPSFPTDLLNLTSISNLQNMVALPKNIKKVVDDFDLSDGAFVDRLSLTSGRIQMKGKELDTNILHPKEKETLKATHKMEVRLLGCKYNGDRHLQKLNLVKYENGTYSFEQGWDDAVRVMELKNEDTIDLWSFVEKRDEEKEKKNGPPAFIRYFIMAKVNPGNLGKKG</sequence>
<proteinExistence type="predicted"/>
<dbReference type="InParanoid" id="A0A5E4FH98"/>
<evidence type="ECO:0000313" key="2">
    <source>
        <dbReference type="Proteomes" id="UP000327085"/>
    </source>
</evidence>
<gene>
    <name evidence="1" type="ORF">ALMOND_2B021213</name>
</gene>
<accession>A0A5E4FH98</accession>
<reference evidence="2" key="1">
    <citation type="journal article" date="2020" name="Plant J.">
        <title>Transposons played a major role in the diversification between the closely related almond and peach genomes: results from the almond genome sequence.</title>
        <authorList>
            <person name="Alioto T."/>
            <person name="Alexiou K.G."/>
            <person name="Bardil A."/>
            <person name="Barteri F."/>
            <person name="Castanera R."/>
            <person name="Cruz F."/>
            <person name="Dhingra A."/>
            <person name="Duval H."/>
            <person name="Fernandez I Marti A."/>
            <person name="Frias L."/>
            <person name="Galan B."/>
            <person name="Garcia J.L."/>
            <person name="Howad W."/>
            <person name="Gomez-Garrido J."/>
            <person name="Gut M."/>
            <person name="Julca I."/>
            <person name="Morata J."/>
            <person name="Puigdomenech P."/>
            <person name="Ribeca P."/>
            <person name="Rubio Cabetas M.J."/>
            <person name="Vlasova A."/>
            <person name="Wirthensohn M."/>
            <person name="Garcia-Mas J."/>
            <person name="Gabaldon T."/>
            <person name="Casacuberta J.M."/>
            <person name="Arus P."/>
        </authorList>
    </citation>
    <scope>NUCLEOTIDE SEQUENCE [LARGE SCALE GENOMIC DNA]</scope>
    <source>
        <strain evidence="2">cv. Texas</strain>
    </source>
</reference>